<dbReference type="InterPro" id="IPR005312">
    <property type="entry name" value="DUF1759"/>
</dbReference>
<feature type="region of interest" description="Disordered" evidence="1">
    <location>
        <begin position="91"/>
        <end position="123"/>
    </location>
</feature>
<dbReference type="OrthoDB" id="7542052at2759"/>
<evidence type="ECO:0000313" key="2">
    <source>
        <dbReference type="EMBL" id="RLU25413.1"/>
    </source>
</evidence>
<dbReference type="PANTHER" id="PTHR22954">
    <property type="entry name" value="RETROVIRAL PROTEASE-RELATED"/>
    <property type="match status" value="1"/>
</dbReference>
<dbReference type="PANTHER" id="PTHR22954:SF3">
    <property type="entry name" value="PROTEIN CBG08539"/>
    <property type="match status" value="1"/>
</dbReference>
<gene>
    <name evidence="2" type="ORF">DMN91_001569</name>
</gene>
<dbReference type="AlphaFoldDB" id="A0A3L8DYW5"/>
<reference evidence="2 3" key="1">
    <citation type="journal article" date="2018" name="Genome Res.">
        <title>The genomic architecture and molecular evolution of ant odorant receptors.</title>
        <authorList>
            <person name="McKenzie S.K."/>
            <person name="Kronauer D.J.C."/>
        </authorList>
    </citation>
    <scope>NUCLEOTIDE SEQUENCE [LARGE SCALE GENOMIC DNA]</scope>
    <source>
        <strain evidence="2">Clonal line C1</strain>
    </source>
</reference>
<accession>A0A3L8DYW5</accession>
<comment type="caution">
    <text evidence="2">The sequence shown here is derived from an EMBL/GenBank/DDBJ whole genome shotgun (WGS) entry which is preliminary data.</text>
</comment>
<dbReference type="EMBL" id="QOIP01000002">
    <property type="protein sequence ID" value="RLU25413.1"/>
    <property type="molecule type" value="Genomic_DNA"/>
</dbReference>
<dbReference type="Pfam" id="PF03564">
    <property type="entry name" value="DUF1759"/>
    <property type="match status" value="1"/>
</dbReference>
<feature type="compositionally biased region" description="Low complexity" evidence="1">
    <location>
        <begin position="92"/>
        <end position="105"/>
    </location>
</feature>
<protein>
    <submittedName>
        <fullName evidence="2">Uncharacterized protein</fullName>
    </submittedName>
</protein>
<name>A0A3L8DYW5_OOCBI</name>
<organism evidence="2 3">
    <name type="scientific">Ooceraea biroi</name>
    <name type="common">Clonal raider ant</name>
    <name type="synonym">Cerapachys biroi</name>
    <dbReference type="NCBI Taxonomy" id="2015173"/>
    <lineage>
        <taxon>Eukaryota</taxon>
        <taxon>Metazoa</taxon>
        <taxon>Ecdysozoa</taxon>
        <taxon>Arthropoda</taxon>
        <taxon>Hexapoda</taxon>
        <taxon>Insecta</taxon>
        <taxon>Pterygota</taxon>
        <taxon>Neoptera</taxon>
        <taxon>Endopterygota</taxon>
        <taxon>Hymenoptera</taxon>
        <taxon>Apocrita</taxon>
        <taxon>Aculeata</taxon>
        <taxon>Formicoidea</taxon>
        <taxon>Formicidae</taxon>
        <taxon>Dorylinae</taxon>
        <taxon>Ooceraea</taxon>
    </lineage>
</organism>
<sequence>MADKTKLLTQKRTSLKSQVTNLSNLVNQGRLDPTALRLRMARLTALYHAFEDYNDELAILEPDGGHNNELVNIQDRFYAIAGRVENILNDESASSSNAGTSSSGAQRDDAEPPTSSRKRRLKLPEASLPTFDGKYENWLSFKNAFNNMIDAQADLTDVDKLHYLRSALVGEAASKVRLFAIDGINYRKAWEVLERS</sequence>
<proteinExistence type="predicted"/>
<dbReference type="Proteomes" id="UP000279307">
    <property type="component" value="Chromosome 2"/>
</dbReference>
<evidence type="ECO:0000256" key="1">
    <source>
        <dbReference type="SAM" id="MobiDB-lite"/>
    </source>
</evidence>
<evidence type="ECO:0000313" key="3">
    <source>
        <dbReference type="Proteomes" id="UP000279307"/>
    </source>
</evidence>